<name>W4GDG4_APHAT</name>
<gene>
    <name evidence="1" type="ORF">H257_08920</name>
</gene>
<evidence type="ECO:0000313" key="1">
    <source>
        <dbReference type="EMBL" id="ETV77003.1"/>
    </source>
</evidence>
<organism evidence="1">
    <name type="scientific">Aphanomyces astaci</name>
    <name type="common">Crayfish plague agent</name>
    <dbReference type="NCBI Taxonomy" id="112090"/>
    <lineage>
        <taxon>Eukaryota</taxon>
        <taxon>Sar</taxon>
        <taxon>Stramenopiles</taxon>
        <taxon>Oomycota</taxon>
        <taxon>Saprolegniomycetes</taxon>
        <taxon>Saprolegniales</taxon>
        <taxon>Verrucalvaceae</taxon>
        <taxon>Aphanomyces</taxon>
    </lineage>
</organism>
<dbReference type="EMBL" id="KI913134">
    <property type="protein sequence ID" value="ETV77003.1"/>
    <property type="molecule type" value="Genomic_DNA"/>
</dbReference>
<reference evidence="1" key="1">
    <citation type="submission" date="2013-12" db="EMBL/GenBank/DDBJ databases">
        <title>The Genome Sequence of Aphanomyces astaci APO3.</title>
        <authorList>
            <consortium name="The Broad Institute Genomics Platform"/>
            <person name="Russ C."/>
            <person name="Tyler B."/>
            <person name="van West P."/>
            <person name="Dieguez-Uribeondo J."/>
            <person name="Young S.K."/>
            <person name="Zeng Q."/>
            <person name="Gargeya S."/>
            <person name="Fitzgerald M."/>
            <person name="Abouelleil A."/>
            <person name="Alvarado L."/>
            <person name="Chapman S.B."/>
            <person name="Gainer-Dewar J."/>
            <person name="Goldberg J."/>
            <person name="Griggs A."/>
            <person name="Gujja S."/>
            <person name="Hansen M."/>
            <person name="Howarth C."/>
            <person name="Imamovic A."/>
            <person name="Ireland A."/>
            <person name="Larimer J."/>
            <person name="McCowan C."/>
            <person name="Murphy C."/>
            <person name="Pearson M."/>
            <person name="Poon T.W."/>
            <person name="Priest M."/>
            <person name="Roberts A."/>
            <person name="Saif S."/>
            <person name="Shea T."/>
            <person name="Sykes S."/>
            <person name="Wortman J."/>
            <person name="Nusbaum C."/>
            <person name="Birren B."/>
        </authorList>
    </citation>
    <scope>NUCLEOTIDE SEQUENCE [LARGE SCALE GENOMIC DNA]</scope>
    <source>
        <strain evidence="1">APO3</strain>
    </source>
</reference>
<proteinExistence type="predicted"/>
<protein>
    <submittedName>
        <fullName evidence="1">Uncharacterized protein</fullName>
    </submittedName>
</protein>
<dbReference type="OrthoDB" id="10609589at2759"/>
<dbReference type="AlphaFoldDB" id="W4GDG4"/>
<accession>W4GDG4</accession>
<dbReference type="VEuPathDB" id="FungiDB:H257_08920"/>
<sequence>MVAKLPCTTYFMCPPLSVDEKHHLKSLAIDTAMRIVQLAQMMDAESSCTSRRLQKEVDGALRIYKGTRVHEHNSFQITSLYCGHVTIETTLDEAIYLFRTDGTNARKTLHQLRFGHRQHNANNTTTL</sequence>
<dbReference type="GeneID" id="20810916"/>
<dbReference type="RefSeq" id="XP_009833309.1">
    <property type="nucleotide sequence ID" value="XM_009835007.1"/>
</dbReference>